<organism evidence="1 2">
    <name type="scientific">Xenopus laevis</name>
    <name type="common">African clawed frog</name>
    <dbReference type="NCBI Taxonomy" id="8355"/>
    <lineage>
        <taxon>Eukaryota</taxon>
        <taxon>Metazoa</taxon>
        <taxon>Chordata</taxon>
        <taxon>Craniata</taxon>
        <taxon>Vertebrata</taxon>
        <taxon>Euteleostomi</taxon>
        <taxon>Amphibia</taxon>
        <taxon>Batrachia</taxon>
        <taxon>Anura</taxon>
        <taxon>Pipoidea</taxon>
        <taxon>Pipidae</taxon>
        <taxon>Xenopodinae</taxon>
        <taxon>Xenopus</taxon>
        <taxon>Xenopus</taxon>
    </lineage>
</organism>
<reference evidence="2" key="1">
    <citation type="journal article" date="2016" name="Nature">
        <title>Genome evolution in the allotetraploid frog Xenopus laevis.</title>
        <authorList>
            <person name="Session A.M."/>
            <person name="Uno Y."/>
            <person name="Kwon T."/>
            <person name="Chapman J.A."/>
            <person name="Toyoda A."/>
            <person name="Takahashi S."/>
            <person name="Fukui A."/>
            <person name="Hikosaka A."/>
            <person name="Suzuki A."/>
            <person name="Kondo M."/>
            <person name="van Heeringen S.J."/>
            <person name="Quigley I."/>
            <person name="Heinz S."/>
            <person name="Ogino H."/>
            <person name="Ochi H."/>
            <person name="Hellsten U."/>
            <person name="Lyons J.B."/>
            <person name="Simakov O."/>
            <person name="Putnam N."/>
            <person name="Stites J."/>
            <person name="Kuroki Y."/>
            <person name="Tanaka T."/>
            <person name="Michiue T."/>
            <person name="Watanabe M."/>
            <person name="Bogdanovic O."/>
            <person name="Lister R."/>
            <person name="Georgiou G."/>
            <person name="Paranjpe S.S."/>
            <person name="van Kruijsbergen I."/>
            <person name="Shu S."/>
            <person name="Carlson J."/>
            <person name="Kinoshita T."/>
            <person name="Ohta Y."/>
            <person name="Mawaribuchi S."/>
            <person name="Jenkins J."/>
            <person name="Grimwood J."/>
            <person name="Schmutz J."/>
            <person name="Mitros T."/>
            <person name="Mozaffari S.V."/>
            <person name="Suzuki Y."/>
            <person name="Haramoto Y."/>
            <person name="Yamamoto T.S."/>
            <person name="Takagi C."/>
            <person name="Heald R."/>
            <person name="Miller K."/>
            <person name="Haudenschild C."/>
            <person name="Kitzman J."/>
            <person name="Nakayama T."/>
            <person name="Izutsu Y."/>
            <person name="Robert J."/>
            <person name="Fortriede J."/>
            <person name="Burns K."/>
            <person name="Lotay V."/>
            <person name="Karimi K."/>
            <person name="Yasuoka Y."/>
            <person name="Dichmann D.S."/>
            <person name="Flajnik M.F."/>
            <person name="Houston D.W."/>
            <person name="Shendure J."/>
            <person name="DuPasquier L."/>
            <person name="Vize P.D."/>
            <person name="Zorn A.M."/>
            <person name="Ito M."/>
            <person name="Marcotte E.M."/>
            <person name="Wallingford J.B."/>
            <person name="Ito Y."/>
            <person name="Asashima M."/>
            <person name="Ueno N."/>
            <person name="Matsuda Y."/>
            <person name="Veenstra G.J."/>
            <person name="Fujiyama A."/>
            <person name="Harland R.M."/>
            <person name="Taira M."/>
            <person name="Rokhsar D.S."/>
        </authorList>
    </citation>
    <scope>NUCLEOTIDE SEQUENCE [LARGE SCALE GENOMIC DNA]</scope>
    <source>
        <strain evidence="2">J</strain>
    </source>
</reference>
<gene>
    <name evidence="1" type="ORF">XELAEV_18039495mg</name>
</gene>
<name>A0A974C7X9_XENLA</name>
<proteinExistence type="predicted"/>
<accession>A0A974C7X9</accession>
<protein>
    <submittedName>
        <fullName evidence="1">Uncharacterized protein</fullName>
    </submittedName>
</protein>
<dbReference type="EMBL" id="CM004480">
    <property type="protein sequence ID" value="OCT68199.1"/>
    <property type="molecule type" value="Genomic_DNA"/>
</dbReference>
<dbReference type="Proteomes" id="UP000694892">
    <property type="component" value="Chromosome 8L"/>
</dbReference>
<dbReference type="AlphaFoldDB" id="A0A974C7X9"/>
<sequence>MNSNGYRQTIALKSKNRSWHSSIYICKRVSLTLVNVLHGLASPPQIFATCCSTAHTASNKMGAIISLYSSQCICLCFRSQSTNLKSVSMNVTQ</sequence>
<evidence type="ECO:0000313" key="1">
    <source>
        <dbReference type="EMBL" id="OCT68199.1"/>
    </source>
</evidence>
<evidence type="ECO:0000313" key="2">
    <source>
        <dbReference type="Proteomes" id="UP000694892"/>
    </source>
</evidence>